<sequence>MPLHRLHCLLDSYGECALIRRAVTLNYNTS</sequence>
<dbReference type="EMBL" id="AE009952">
    <property type="protein sequence ID" value="AAM85323.1"/>
    <property type="molecule type" value="Genomic_DNA"/>
</dbReference>
<accession>Q8CLA1</accession>
<protein>
    <submittedName>
        <fullName evidence="1">Uncharacterized protein</fullName>
    </submittedName>
</protein>
<organism evidence="1 2">
    <name type="scientific">Yersinia pestis</name>
    <dbReference type="NCBI Taxonomy" id="632"/>
    <lineage>
        <taxon>Bacteria</taxon>
        <taxon>Pseudomonadati</taxon>
        <taxon>Pseudomonadota</taxon>
        <taxon>Gammaproteobacteria</taxon>
        <taxon>Enterobacterales</taxon>
        <taxon>Yersiniaceae</taxon>
        <taxon>Yersinia</taxon>
    </lineage>
</organism>
<reference evidence="1 2" key="1">
    <citation type="journal article" date="2002" name="J. Bacteriol.">
        <title>Genome sequence of Yersinia pestis KIM.</title>
        <authorList>
            <person name="Deng W."/>
            <person name="Burland V."/>
            <person name="Plunkett G.III."/>
            <person name="Boutin A."/>
            <person name="Mayhew G.F."/>
            <person name="Liss P."/>
            <person name="Perna N.T."/>
            <person name="Rose D.J."/>
            <person name="Mau B."/>
            <person name="Zhou S."/>
            <person name="Schwartz D.C."/>
            <person name="Fetherston J.D."/>
            <person name="Lindler L.E."/>
            <person name="Brubaker R.R."/>
            <person name="Plana G.V."/>
            <person name="Straley S.C."/>
            <person name="McDonough K.A."/>
            <person name="Nilles M.L."/>
            <person name="Matson J.S."/>
            <person name="Blattner F.R."/>
            <person name="Perry R.D."/>
        </authorList>
    </citation>
    <scope>NUCLEOTIDE SEQUENCE [LARGE SCALE GENOMIC DNA]</scope>
    <source>
        <strain evidence="2">KIM10+ / Biovar Mediaevalis</strain>
    </source>
</reference>
<proteinExistence type="predicted"/>
<gene>
    <name evidence="1" type="ordered locus">y1754</name>
</gene>
<dbReference type="KEGG" id="ypk:y1754"/>
<name>Q8CLA1_YERPE</name>
<dbReference type="Proteomes" id="UP000002490">
    <property type="component" value="Chromosome"/>
</dbReference>
<evidence type="ECO:0000313" key="1">
    <source>
        <dbReference type="EMBL" id="AAM85323.1"/>
    </source>
</evidence>
<dbReference type="HOGENOM" id="CLU_3406185_0_0_6"/>
<dbReference type="AlphaFoldDB" id="Q8CLA1"/>
<evidence type="ECO:0000313" key="2">
    <source>
        <dbReference type="Proteomes" id="UP000002490"/>
    </source>
</evidence>